<keyword evidence="5" id="KW-1185">Reference proteome</keyword>
<gene>
    <name evidence="4" type="ORF">BA92_12245</name>
</gene>
<name>A0A0C3RFQ2_9PORP</name>
<feature type="domain" description="DUF5117" evidence="2">
    <location>
        <begin position="126"/>
        <end position="296"/>
    </location>
</feature>
<dbReference type="Pfam" id="PF16313">
    <property type="entry name" value="DUF4953"/>
    <property type="match status" value="1"/>
</dbReference>
<evidence type="ECO:0000259" key="1">
    <source>
        <dbReference type="Pfam" id="PF16313"/>
    </source>
</evidence>
<evidence type="ECO:0000313" key="4">
    <source>
        <dbReference type="EMBL" id="KIO44139.1"/>
    </source>
</evidence>
<dbReference type="Pfam" id="PF17148">
    <property type="entry name" value="DUF5117"/>
    <property type="match status" value="1"/>
</dbReference>
<dbReference type="PANTHER" id="PTHR38478:SF1">
    <property type="entry name" value="ZINC DEPENDENT METALLOPROTEASE DOMAIN LIPOPROTEIN"/>
    <property type="match status" value="1"/>
</dbReference>
<dbReference type="Pfam" id="PF17162">
    <property type="entry name" value="DUF5118"/>
    <property type="match status" value="1"/>
</dbReference>
<evidence type="ECO:0008006" key="6">
    <source>
        <dbReference type="Google" id="ProtNLM"/>
    </source>
</evidence>
<proteinExistence type="predicted"/>
<dbReference type="InterPro" id="IPR032534">
    <property type="entry name" value="EcxA_zinc-bd"/>
</dbReference>
<feature type="domain" description="DUF5118" evidence="3">
    <location>
        <begin position="39"/>
        <end position="85"/>
    </location>
</feature>
<dbReference type="RefSeq" id="WP_041505418.1">
    <property type="nucleotide sequence ID" value="NZ_JPIU01000040.1"/>
</dbReference>
<reference evidence="4 5" key="1">
    <citation type="submission" date="2014-07" db="EMBL/GenBank/DDBJ databases">
        <title>Porphyromonadaceae bacterium OUH 308042 = ATCC BAA-2681 = DSM 28342 draft genome.</title>
        <authorList>
            <person name="Sydenham T.V."/>
            <person name="Hasman H."/>
            <person name="Justensen U.S."/>
        </authorList>
    </citation>
    <scope>NUCLEOTIDE SEQUENCE [LARGE SCALE GENOMIC DNA]</scope>
    <source>
        <strain evidence="4 5">OUH 308042</strain>
    </source>
</reference>
<accession>A0A0C3RFQ2</accession>
<dbReference type="EMBL" id="JPIU01000040">
    <property type="protein sequence ID" value="KIO44139.1"/>
    <property type="molecule type" value="Genomic_DNA"/>
</dbReference>
<evidence type="ECO:0000259" key="3">
    <source>
        <dbReference type="Pfam" id="PF17162"/>
    </source>
</evidence>
<organism evidence="4 5">
    <name type="scientific">Sanguibacteroides justesenii</name>
    <dbReference type="NCBI Taxonomy" id="1547597"/>
    <lineage>
        <taxon>Bacteria</taxon>
        <taxon>Pseudomonadati</taxon>
        <taxon>Bacteroidota</taxon>
        <taxon>Bacteroidia</taxon>
        <taxon>Bacteroidales</taxon>
        <taxon>Porphyromonadaceae</taxon>
        <taxon>Sanguibacteroides</taxon>
    </lineage>
</organism>
<comment type="caution">
    <text evidence="4">The sequence shown here is derived from an EMBL/GenBank/DDBJ whole genome shotgun (WGS) entry which is preliminary data.</text>
</comment>
<feature type="domain" description="EcxA zinc-binding" evidence="1">
    <location>
        <begin position="426"/>
        <end position="735"/>
    </location>
</feature>
<dbReference type="InterPro" id="IPR033413">
    <property type="entry name" value="DUF5117"/>
</dbReference>
<sequence length="868" mass="99377">MKKIIYILFLFTLVFGVCDASAGERRKKKEDKKKKELTAYQKLFDGKQVQTACGLMTLHKVGDKVYVEFPVRLLNKEMLFTSSVERISDCGESAVGEFSGPGVPLKFTRMDSVLQARILLMNPLRNMTDDLGVNEAFNRSAMPGVYGSYKIEAWTPDSSAVVVDMTSLFMSHSIYTTPFTDYAGNSFFGLAVRDHKFQEDRNFLKGVKAYPTNVAVTCEMGYDVDIYFFGMFLIEKDMKVSIEANRILMLLPEEKMLPRLADYRVNVEYNRESGFESPLKGVKSVYFTNRWRLEPSDPEAYREGKTVEPKKPIVFYIDTLIPESIKPYVIAGVKEWNAAFEKIGFKNAIQVKDCPKGDPDFDMADVSHSTILYAPIKMYDVKSQRYCDPRTGEIISASILIPVGYDPTYELKMNTMAVNPQIRNNHIPVEVYGDVIKSDVAREMGVCLGFTDNFMASSVYPVDSLRSATFTRAHGLTPSVMDLVACNYIAQPGDMEKGVRMFSKGIGEFDYFTVKWLYQPIEGTVKPQDETEVLNRWIIEAKKELNYRYSPMIWSFYRLLGDPRRNRGDLGDDPMKSLEYKINNIKYAMKHFREWFKDDDKDLRVRTSLHSSFSNLLSNEMNNLLGYVGGIYLNEVTADEDMPTFTVVPKERQQEIVRYVLDMSKTFGWMDDKEYTKETGLGYARVPSREMQLAVIGSLLGKVGDLKLCAEKSGDAYTPDEFLDDLYAYIWEGTLKKRALTEDERFLQRSFVGMVMASSAVAESPASFEKEQQRFPFVAGKNLVYWKPDTREFNRMEQKWRNDYLPSQRSGYQGYVATAKGYNAAPEYYSMLVRIQKLLQGAVLSSSGDTKAHYEYLLYRIRKAMSKK</sequence>
<evidence type="ECO:0000259" key="2">
    <source>
        <dbReference type="Pfam" id="PF17148"/>
    </source>
</evidence>
<dbReference type="AlphaFoldDB" id="A0A0C3RFQ2"/>
<protein>
    <recommendedName>
        <fullName evidence="6">DUF5117 domain-containing protein</fullName>
    </recommendedName>
</protein>
<dbReference type="PANTHER" id="PTHR38478">
    <property type="entry name" value="PEPTIDASE M1A AND M12B"/>
    <property type="match status" value="1"/>
</dbReference>
<evidence type="ECO:0000313" key="5">
    <source>
        <dbReference type="Proteomes" id="UP000031980"/>
    </source>
</evidence>
<dbReference type="Proteomes" id="UP000031980">
    <property type="component" value="Unassembled WGS sequence"/>
</dbReference>
<dbReference type="InterPro" id="IPR033428">
    <property type="entry name" value="DUF5118"/>
</dbReference>